<organism evidence="2 3">
    <name type="scientific">Cohnella soli</name>
    <dbReference type="NCBI Taxonomy" id="425005"/>
    <lineage>
        <taxon>Bacteria</taxon>
        <taxon>Bacillati</taxon>
        <taxon>Bacillota</taxon>
        <taxon>Bacilli</taxon>
        <taxon>Bacillales</taxon>
        <taxon>Paenibacillaceae</taxon>
        <taxon>Cohnella</taxon>
    </lineage>
</organism>
<sequence>MKILILGGTVFLGYHIMLSAVQAGHEVTIFSRGQTKLAGPLPEVERLTGDRDGNLAALDGGKWDVVIDTSGYVPRVVRQSVERLAGAVDLYVFVSSVSVYDGFHEPGTDESYAVASLDDPATEEVAKAYGQLKAACEEVVEAGFPGRSLIVRPGLIVGPNDPTDRLTYWPVRLRDGGETIAPGSPAAPVQFIDVRDLAEWIVRMADDGRSGTYNATGPAWRMTMQQFLEQASQATGDRAKLVWIDNEFLLENDVGPWMELPLWIPGTGETAEMRYMLDIAIGKALEAGLTFRPLEATIKDTLAWHDTRTESKSRKAGMDAAKEKTLLTQWKSGARTST</sequence>
<dbReference type="InterPro" id="IPR001509">
    <property type="entry name" value="Epimerase_deHydtase"/>
</dbReference>
<evidence type="ECO:0000313" key="3">
    <source>
        <dbReference type="Proteomes" id="UP001596113"/>
    </source>
</evidence>
<name>A0ABW0HZM3_9BACL</name>
<accession>A0ABW0HZM3</accession>
<dbReference type="EMBL" id="JBHSMI010000052">
    <property type="protein sequence ID" value="MFC5406408.1"/>
    <property type="molecule type" value="Genomic_DNA"/>
</dbReference>
<dbReference type="PANTHER" id="PTHR43245:SF13">
    <property type="entry name" value="UDP-D-APIOSE_UDP-D-XYLOSE SYNTHASE 2"/>
    <property type="match status" value="1"/>
</dbReference>
<dbReference type="Proteomes" id="UP001596113">
    <property type="component" value="Unassembled WGS sequence"/>
</dbReference>
<feature type="domain" description="NAD-dependent epimerase/dehydratase" evidence="1">
    <location>
        <begin position="3"/>
        <end position="214"/>
    </location>
</feature>
<dbReference type="InterPro" id="IPR050177">
    <property type="entry name" value="Lipid_A_modif_metabolic_enz"/>
</dbReference>
<dbReference type="InterPro" id="IPR036291">
    <property type="entry name" value="NAD(P)-bd_dom_sf"/>
</dbReference>
<evidence type="ECO:0000259" key="1">
    <source>
        <dbReference type="Pfam" id="PF01370"/>
    </source>
</evidence>
<keyword evidence="3" id="KW-1185">Reference proteome</keyword>
<evidence type="ECO:0000313" key="2">
    <source>
        <dbReference type="EMBL" id="MFC5406408.1"/>
    </source>
</evidence>
<dbReference type="Pfam" id="PF01370">
    <property type="entry name" value="Epimerase"/>
    <property type="match status" value="1"/>
</dbReference>
<dbReference type="SUPFAM" id="SSF51735">
    <property type="entry name" value="NAD(P)-binding Rossmann-fold domains"/>
    <property type="match status" value="1"/>
</dbReference>
<comment type="caution">
    <text evidence="2">The sequence shown here is derived from an EMBL/GenBank/DDBJ whole genome shotgun (WGS) entry which is preliminary data.</text>
</comment>
<dbReference type="PANTHER" id="PTHR43245">
    <property type="entry name" value="BIFUNCTIONAL POLYMYXIN RESISTANCE PROTEIN ARNA"/>
    <property type="match status" value="1"/>
</dbReference>
<proteinExistence type="predicted"/>
<dbReference type="Gene3D" id="3.40.50.720">
    <property type="entry name" value="NAD(P)-binding Rossmann-like Domain"/>
    <property type="match status" value="1"/>
</dbReference>
<reference evidence="3" key="1">
    <citation type="journal article" date="2019" name="Int. J. Syst. Evol. Microbiol.">
        <title>The Global Catalogue of Microorganisms (GCM) 10K type strain sequencing project: providing services to taxonomists for standard genome sequencing and annotation.</title>
        <authorList>
            <consortium name="The Broad Institute Genomics Platform"/>
            <consortium name="The Broad Institute Genome Sequencing Center for Infectious Disease"/>
            <person name="Wu L."/>
            <person name="Ma J."/>
        </authorList>
    </citation>
    <scope>NUCLEOTIDE SEQUENCE [LARGE SCALE GENOMIC DNA]</scope>
    <source>
        <strain evidence="3">CGMCC 1.18575</strain>
    </source>
</reference>
<protein>
    <submittedName>
        <fullName evidence="2">NAD-dependent epimerase/dehydratase family protein</fullName>
    </submittedName>
</protein>
<dbReference type="RefSeq" id="WP_378138483.1">
    <property type="nucleotide sequence ID" value="NZ_JBHSMI010000052.1"/>
</dbReference>
<gene>
    <name evidence="2" type="ORF">ACFPOF_27065</name>
</gene>